<protein>
    <submittedName>
        <fullName evidence="2">Uncharacterized protein</fullName>
    </submittedName>
</protein>
<organism evidence="2 3">
    <name type="scientific">Trichuris trichiura</name>
    <name type="common">Whipworm</name>
    <name type="synonym">Trichocephalus trichiurus</name>
    <dbReference type="NCBI Taxonomy" id="36087"/>
    <lineage>
        <taxon>Eukaryota</taxon>
        <taxon>Metazoa</taxon>
        <taxon>Ecdysozoa</taxon>
        <taxon>Nematoda</taxon>
        <taxon>Enoplea</taxon>
        <taxon>Dorylaimia</taxon>
        <taxon>Trichinellida</taxon>
        <taxon>Trichuridae</taxon>
        <taxon>Trichuris</taxon>
    </lineage>
</organism>
<feature type="region of interest" description="Disordered" evidence="1">
    <location>
        <begin position="21"/>
        <end position="66"/>
    </location>
</feature>
<evidence type="ECO:0000256" key="1">
    <source>
        <dbReference type="SAM" id="MobiDB-lite"/>
    </source>
</evidence>
<dbReference type="Proteomes" id="UP000030665">
    <property type="component" value="Unassembled WGS sequence"/>
</dbReference>
<proteinExistence type="predicted"/>
<evidence type="ECO:0000313" key="2">
    <source>
        <dbReference type="EMBL" id="CDW61313.1"/>
    </source>
</evidence>
<name>A0A077ZNC5_TRITR</name>
<gene>
    <name evidence="2" type="ORF">TTRE_0000976801</name>
</gene>
<accession>A0A077ZNC5</accession>
<feature type="region of interest" description="Disordered" evidence="1">
    <location>
        <begin position="136"/>
        <end position="159"/>
    </location>
</feature>
<dbReference type="EMBL" id="HG808751">
    <property type="protein sequence ID" value="CDW61313.1"/>
    <property type="molecule type" value="Genomic_DNA"/>
</dbReference>
<dbReference type="AlphaFoldDB" id="A0A077ZNC5"/>
<keyword evidence="3" id="KW-1185">Reference proteome</keyword>
<evidence type="ECO:0000313" key="3">
    <source>
        <dbReference type="Proteomes" id="UP000030665"/>
    </source>
</evidence>
<sequence>MSNITRKCDVDVLLKASGFKGLSESESDEEDVAEDDHTASSAGEKSDTDEPFLSHPKNGKDDDEFICSEEKDSLTIMARRMDDFRFDEEFSTEGAHSRQSGSFIRSDIDYEKIRRIVKNDLARKMRKREIRSAKAECTRRNATKGAEKNLKKDAEAFFD</sequence>
<reference evidence="2" key="1">
    <citation type="submission" date="2014-01" db="EMBL/GenBank/DDBJ databases">
        <authorList>
            <person name="Aslett M."/>
        </authorList>
    </citation>
    <scope>NUCLEOTIDE SEQUENCE</scope>
</reference>
<reference evidence="2" key="2">
    <citation type="submission" date="2014-03" db="EMBL/GenBank/DDBJ databases">
        <title>The whipworm genome and dual-species transcriptomics of an intimate host-pathogen interaction.</title>
        <authorList>
            <person name="Foth B.J."/>
            <person name="Tsai I.J."/>
            <person name="Reid A.J."/>
            <person name="Bancroft A.J."/>
            <person name="Nichol S."/>
            <person name="Tracey A."/>
            <person name="Holroyd N."/>
            <person name="Cotton J.A."/>
            <person name="Stanley E.J."/>
            <person name="Zarowiecki M."/>
            <person name="Liu J.Z."/>
            <person name="Huckvale T."/>
            <person name="Cooper P.J."/>
            <person name="Grencis R.K."/>
            <person name="Berriman M."/>
        </authorList>
    </citation>
    <scope>NUCLEOTIDE SEQUENCE [LARGE SCALE GENOMIC DNA]</scope>
</reference>
<feature type="compositionally biased region" description="Acidic residues" evidence="1">
    <location>
        <begin position="25"/>
        <end position="34"/>
    </location>
</feature>